<dbReference type="RefSeq" id="WP_307478091.1">
    <property type="nucleotide sequence ID" value="NZ_JAUSUB010000026.1"/>
</dbReference>
<dbReference type="Proteomes" id="UP001238088">
    <property type="component" value="Unassembled WGS sequence"/>
</dbReference>
<gene>
    <name evidence="1" type="ORF">J2S17_004565</name>
</gene>
<evidence type="ECO:0000313" key="1">
    <source>
        <dbReference type="EMBL" id="MDQ0272672.1"/>
    </source>
</evidence>
<organism evidence="1 2">
    <name type="scientific">Cytobacillus purgationiresistens</name>
    <dbReference type="NCBI Taxonomy" id="863449"/>
    <lineage>
        <taxon>Bacteria</taxon>
        <taxon>Bacillati</taxon>
        <taxon>Bacillota</taxon>
        <taxon>Bacilli</taxon>
        <taxon>Bacillales</taxon>
        <taxon>Bacillaceae</taxon>
        <taxon>Cytobacillus</taxon>
    </lineage>
</organism>
<evidence type="ECO:0008006" key="3">
    <source>
        <dbReference type="Google" id="ProtNLM"/>
    </source>
</evidence>
<accession>A0ABU0AN46</accession>
<evidence type="ECO:0000313" key="2">
    <source>
        <dbReference type="Proteomes" id="UP001238088"/>
    </source>
</evidence>
<reference evidence="1 2" key="1">
    <citation type="submission" date="2023-07" db="EMBL/GenBank/DDBJ databases">
        <title>Genomic Encyclopedia of Type Strains, Phase IV (KMG-IV): sequencing the most valuable type-strain genomes for metagenomic binning, comparative biology and taxonomic classification.</title>
        <authorList>
            <person name="Goeker M."/>
        </authorList>
    </citation>
    <scope>NUCLEOTIDE SEQUENCE [LARGE SCALE GENOMIC DNA]</scope>
    <source>
        <strain evidence="1 2">DSM 23494</strain>
    </source>
</reference>
<name>A0ABU0AN46_9BACI</name>
<proteinExistence type="predicted"/>
<sequence>MYHTIIEQLKGYFKGIDPAALKAEQMEFEEEVFDILLEEWGESVGSVRFDEVGIAEFFIYTDEIDSLPRTASKFEMIMQAEGFIEKFYDEDFRKGLYLSAYIDLGEYHIIIYNRKDDQLDKELPNSGISFTMLPNGLISSVEREELGYEVQYPQKSITASMAKEIYLDQLQLTPVIAKYAKDTFLSGDNQYHYVYELEDYIIEVDTNGKIHTTEVLGFPQQVIEPLPALDSFTDIYTLAGLTEEHMKVAETKSRHGRLEVWSRLKKEELRVSDEDLVDTELEIPEVIKFLFHQDGRLLKLMGEEESLPGRTISYEEALHNAISLLSAIAVQPDITFKLQKSNLTKEVEEDDALRLFYFTFLRYERGVCIADATVTVEVDADTGLVKKADVDQEVLIDFSLICLEENLSILEAKKIIKEALLMELSWVKDSQHQIYTLSYLPSYPLTTGHIKMIHTKTGEPWVIDTSCMDQY</sequence>
<keyword evidence="2" id="KW-1185">Reference proteome</keyword>
<dbReference type="EMBL" id="JAUSUB010000026">
    <property type="protein sequence ID" value="MDQ0272672.1"/>
    <property type="molecule type" value="Genomic_DNA"/>
</dbReference>
<comment type="caution">
    <text evidence="1">The sequence shown here is derived from an EMBL/GenBank/DDBJ whole genome shotgun (WGS) entry which is preliminary data.</text>
</comment>
<protein>
    <recommendedName>
        <fullName evidence="3">DUF4901 domain-containing protein</fullName>
    </recommendedName>
</protein>